<dbReference type="Proteomes" id="UP000029558">
    <property type="component" value="Chromosome"/>
</dbReference>
<comment type="similarity">
    <text evidence="6">Belongs to the biotin--protein ligase family.</text>
</comment>
<reference evidence="7 8" key="1">
    <citation type="journal article" date="2014" name="Genome Announc.">
        <title>Comparative Genome Analysis of Two Isolates of the Fish Pathogen Piscirickettsia salmonis from Different Hosts Reveals Major Differences in Virulence-Associated Secretion Systems.</title>
        <authorList>
            <person name="Bohle H."/>
            <person name="Henriquez P."/>
            <person name="Grothusen H."/>
            <person name="Navas E."/>
            <person name="Sandoval A."/>
            <person name="Bustamante F."/>
            <person name="Bustos P."/>
            <person name="Mancilla M."/>
        </authorList>
    </citation>
    <scope>NUCLEOTIDE SEQUENCE [LARGE SCALE GENOMIC DNA]</scope>
    <source>
        <strain evidence="8">B1-32597</strain>
    </source>
</reference>
<dbReference type="PANTHER" id="PTHR12835">
    <property type="entry name" value="BIOTIN PROTEIN LIGASE"/>
    <property type="match status" value="1"/>
</dbReference>
<comment type="catalytic activity">
    <reaction evidence="5 6">
        <text>biotin + L-lysyl-[protein] + ATP = N(6)-biotinyl-L-lysyl-[protein] + AMP + diphosphate + H(+)</text>
        <dbReference type="Rhea" id="RHEA:11756"/>
        <dbReference type="Rhea" id="RHEA-COMP:9752"/>
        <dbReference type="Rhea" id="RHEA-COMP:10505"/>
        <dbReference type="ChEBI" id="CHEBI:15378"/>
        <dbReference type="ChEBI" id="CHEBI:29969"/>
        <dbReference type="ChEBI" id="CHEBI:30616"/>
        <dbReference type="ChEBI" id="CHEBI:33019"/>
        <dbReference type="ChEBI" id="CHEBI:57586"/>
        <dbReference type="ChEBI" id="CHEBI:83144"/>
        <dbReference type="ChEBI" id="CHEBI:456215"/>
        <dbReference type="EC" id="6.3.4.15"/>
    </reaction>
</comment>
<dbReference type="InterPro" id="IPR013196">
    <property type="entry name" value="HTH_11"/>
</dbReference>
<keyword evidence="6" id="KW-0678">Repressor</keyword>
<keyword evidence="2 6" id="KW-0547">Nucleotide-binding</keyword>
<dbReference type="SUPFAM" id="SSF50037">
    <property type="entry name" value="C-terminal domain of transcriptional repressors"/>
    <property type="match status" value="1"/>
</dbReference>
<dbReference type="InterPro" id="IPR036388">
    <property type="entry name" value="WH-like_DNA-bd_sf"/>
</dbReference>
<feature type="binding site" evidence="6">
    <location>
        <position position="187"/>
    </location>
    <ligand>
        <name>biotin</name>
        <dbReference type="ChEBI" id="CHEBI:57586"/>
    </ligand>
</feature>
<dbReference type="InterPro" id="IPR045864">
    <property type="entry name" value="aa-tRNA-synth_II/BPL/LPL"/>
</dbReference>
<evidence type="ECO:0000256" key="1">
    <source>
        <dbReference type="ARBA" id="ARBA00022598"/>
    </source>
</evidence>
<dbReference type="Gene3D" id="2.30.30.100">
    <property type="match status" value="1"/>
</dbReference>
<dbReference type="EMBL" id="CP012508">
    <property type="protein sequence ID" value="ALB21434.1"/>
    <property type="molecule type" value="Genomic_DNA"/>
</dbReference>
<dbReference type="Pfam" id="PF03099">
    <property type="entry name" value="BPL_LplA_LipB"/>
    <property type="match status" value="1"/>
</dbReference>
<dbReference type="EC" id="6.3.4.15" evidence="6"/>
<dbReference type="Gene3D" id="1.10.10.10">
    <property type="entry name" value="Winged helix-like DNA-binding domain superfamily/Winged helix DNA-binding domain"/>
    <property type="match status" value="1"/>
</dbReference>
<dbReference type="SUPFAM" id="SSF46785">
    <property type="entry name" value="Winged helix' DNA-binding domain"/>
    <property type="match status" value="1"/>
</dbReference>
<feature type="binding site" evidence="6">
    <location>
        <begin position="120"/>
        <end position="122"/>
    </location>
    <ligand>
        <name>biotin</name>
        <dbReference type="ChEBI" id="CHEBI:57586"/>
    </ligand>
</feature>
<dbReference type="InterPro" id="IPR030855">
    <property type="entry name" value="Bifunct_BirA"/>
</dbReference>
<dbReference type="GO" id="GO:0005737">
    <property type="term" value="C:cytoplasm"/>
    <property type="evidence" value="ECO:0007669"/>
    <property type="project" value="TreeGrafter"/>
</dbReference>
<evidence type="ECO:0000256" key="6">
    <source>
        <dbReference type="HAMAP-Rule" id="MF_00978"/>
    </source>
</evidence>
<evidence type="ECO:0000313" key="8">
    <source>
        <dbReference type="Proteomes" id="UP000029558"/>
    </source>
</evidence>
<dbReference type="NCBIfam" id="TIGR00121">
    <property type="entry name" value="birA_ligase"/>
    <property type="match status" value="1"/>
</dbReference>
<proteinExistence type="inferred from homology"/>
<dbReference type="PANTHER" id="PTHR12835:SF5">
    <property type="entry name" value="BIOTIN--PROTEIN LIGASE"/>
    <property type="match status" value="1"/>
</dbReference>
<evidence type="ECO:0000256" key="2">
    <source>
        <dbReference type="ARBA" id="ARBA00022741"/>
    </source>
</evidence>
<dbReference type="GO" id="GO:0006355">
    <property type="term" value="P:regulation of DNA-templated transcription"/>
    <property type="evidence" value="ECO:0007669"/>
    <property type="project" value="UniProtKB-UniRule"/>
</dbReference>
<dbReference type="InterPro" id="IPR003142">
    <property type="entry name" value="BPL_C"/>
</dbReference>
<dbReference type="InterPro" id="IPR004408">
    <property type="entry name" value="Biotin_CoA_COase_ligase"/>
</dbReference>
<keyword evidence="1 6" id="KW-0436">Ligase</keyword>
<dbReference type="Pfam" id="PF08279">
    <property type="entry name" value="HTH_11"/>
    <property type="match status" value="1"/>
</dbReference>
<organism evidence="7 8">
    <name type="scientific">Piscirickettsia salmonis</name>
    <dbReference type="NCBI Taxonomy" id="1238"/>
    <lineage>
        <taxon>Bacteria</taxon>
        <taxon>Pseudomonadati</taxon>
        <taxon>Pseudomonadota</taxon>
        <taxon>Gammaproteobacteria</taxon>
        <taxon>Thiotrichales</taxon>
        <taxon>Piscirickettsiaceae</taxon>
        <taxon>Piscirickettsia</taxon>
    </lineage>
</organism>
<keyword evidence="6" id="KW-0804">Transcription</keyword>
<dbReference type="OrthoDB" id="9807064at2"/>
<dbReference type="InterPro" id="IPR036390">
    <property type="entry name" value="WH_DNA-bd_sf"/>
</dbReference>
<evidence type="ECO:0000313" key="7">
    <source>
        <dbReference type="EMBL" id="ALB21434.1"/>
    </source>
</evidence>
<keyword evidence="6" id="KW-0805">Transcription regulation</keyword>
<dbReference type="SUPFAM" id="SSF55681">
    <property type="entry name" value="Class II aaRS and biotin synthetases"/>
    <property type="match status" value="1"/>
</dbReference>
<feature type="binding site" evidence="6">
    <location>
        <position position="116"/>
    </location>
    <ligand>
        <name>biotin</name>
        <dbReference type="ChEBI" id="CHEBI:57586"/>
    </ligand>
</feature>
<dbReference type="GO" id="GO:0004077">
    <property type="term" value="F:biotin--[biotin carboxyl-carrier protein] ligase activity"/>
    <property type="evidence" value="ECO:0007669"/>
    <property type="project" value="UniProtKB-UniRule"/>
</dbReference>
<feature type="binding site" evidence="6">
    <location>
        <begin position="92"/>
        <end position="94"/>
    </location>
    <ligand>
        <name>biotin</name>
        <dbReference type="ChEBI" id="CHEBI:57586"/>
    </ligand>
</feature>
<keyword evidence="4 6" id="KW-0092">Biotin</keyword>
<name>A0A1L6TGA3_PISSA</name>
<dbReference type="PROSITE" id="PS51733">
    <property type="entry name" value="BPL_LPL_CATALYTIC"/>
    <property type="match status" value="1"/>
</dbReference>
<evidence type="ECO:0000256" key="5">
    <source>
        <dbReference type="ARBA" id="ARBA00047846"/>
    </source>
</evidence>
<dbReference type="InterPro" id="IPR008988">
    <property type="entry name" value="Transcriptional_repressor_C"/>
</dbReference>
<dbReference type="Pfam" id="PF02237">
    <property type="entry name" value="BPL_C"/>
    <property type="match status" value="1"/>
</dbReference>
<evidence type="ECO:0000256" key="4">
    <source>
        <dbReference type="ARBA" id="ARBA00023267"/>
    </source>
</evidence>
<protein>
    <recommendedName>
        <fullName evidence="6">Bifunctional ligase/repressor BirA</fullName>
    </recommendedName>
    <alternativeName>
        <fullName evidence="6">Biotin operon repressor</fullName>
    </alternativeName>
    <alternativeName>
        <fullName evidence="6">Biotin--[acetyl-CoA-carboxylase] ligase</fullName>
        <ecNumber evidence="6">6.3.4.15</ecNumber>
    </alternativeName>
    <alternativeName>
        <fullName evidence="6">Biotin--protein ligase</fullName>
    </alternativeName>
    <alternativeName>
        <fullName evidence="6">Biotin-[acetyl-CoA carboxylase] synthetase</fullName>
    </alternativeName>
</protein>
<gene>
    <name evidence="6 7" type="primary">birA</name>
    <name evidence="7" type="ORF">KU39_250</name>
</gene>
<dbReference type="AlphaFoldDB" id="A0A1L6TGA3"/>
<dbReference type="CDD" id="cd16442">
    <property type="entry name" value="BPL"/>
    <property type="match status" value="1"/>
</dbReference>
<dbReference type="HAMAP" id="MF_00978">
    <property type="entry name" value="Bifunct_BirA"/>
    <property type="match status" value="1"/>
</dbReference>
<dbReference type="GO" id="GO:0005524">
    <property type="term" value="F:ATP binding"/>
    <property type="evidence" value="ECO:0007669"/>
    <property type="project" value="UniProtKB-UniRule"/>
</dbReference>
<dbReference type="InterPro" id="IPR004143">
    <property type="entry name" value="BPL_LPL_catalytic"/>
</dbReference>
<keyword evidence="3 6" id="KW-0067">ATP-binding</keyword>
<sequence length="327" mass="35715">MKKLGAILELVADGQFHSGEDLGAVLGVSRAAVWKQLKQLKELGLEIESVPGRGYCLSQPLHLLDAHKITEQLSDQARRQLSHIQVLSVTDSTNNVLLKQLQQGNRQAQACFTELQTAGRGRRGRAHHAGINSCLMGSVAWVFQAGMFDFSVISLVVGICMARSLTKLGCAHVELKWPNDLQYAGRKLGGVLVESSVQEFSYCHAVIGLFVNVALSAQDRACIDQPCVDIKEIISSSKTDLSRNQLAAAILNELCAAFNQLTEKGFDQFLTEWQHYDALCGREVIVRLNHEAVTGIAQGIDGVGRLLVKTSQGLRSFSYGEVSVRTL</sequence>
<dbReference type="Gene3D" id="3.30.930.10">
    <property type="entry name" value="Bira Bifunctional Protein, Domain 2"/>
    <property type="match status" value="1"/>
</dbReference>
<keyword evidence="6" id="KW-0238">DNA-binding</keyword>
<dbReference type="RefSeq" id="WP_017376226.1">
    <property type="nucleotide sequence ID" value="NZ_CP012508.1"/>
</dbReference>
<dbReference type="GO" id="GO:0003677">
    <property type="term" value="F:DNA binding"/>
    <property type="evidence" value="ECO:0007669"/>
    <property type="project" value="UniProtKB-UniRule"/>
</dbReference>
<evidence type="ECO:0000256" key="3">
    <source>
        <dbReference type="ARBA" id="ARBA00022840"/>
    </source>
</evidence>
<comment type="function">
    <text evidence="6">Acts both as a biotin--[acetyl-CoA-carboxylase] ligase and a biotin-operon repressor. In the presence of ATP, BirA activates biotin to form the BirA-biotinyl-5'-adenylate (BirA-bio-5'-AMP or holoBirA) complex. HoloBirA can either transfer the biotinyl moiety to the biotin carboxyl carrier protein (BCCP) subunit of acetyl-CoA carboxylase, or bind to the biotin operator site and inhibit transcription of the operon.</text>
</comment>
<accession>A0A1L6TGA3</accession>
<feature type="DNA-binding region" description="H-T-H motif" evidence="6">
    <location>
        <begin position="19"/>
        <end position="38"/>
    </location>
</feature>